<comment type="caution">
    <text evidence="1">The sequence shown here is derived from an EMBL/GenBank/DDBJ whole genome shotgun (WGS) entry which is preliminary data.</text>
</comment>
<evidence type="ECO:0000313" key="2">
    <source>
        <dbReference type="Proteomes" id="UP000814128"/>
    </source>
</evidence>
<dbReference type="Proteomes" id="UP000814128">
    <property type="component" value="Unassembled WGS sequence"/>
</dbReference>
<proteinExistence type="predicted"/>
<keyword evidence="2" id="KW-1185">Reference proteome</keyword>
<evidence type="ECO:0000313" key="1">
    <source>
        <dbReference type="EMBL" id="KAI0027559.1"/>
    </source>
</evidence>
<reference evidence="1" key="2">
    <citation type="journal article" date="2022" name="New Phytol.">
        <title>Evolutionary transition to the ectomycorrhizal habit in the genomes of a hyperdiverse lineage of mushroom-forming fungi.</title>
        <authorList>
            <person name="Looney B."/>
            <person name="Miyauchi S."/>
            <person name="Morin E."/>
            <person name="Drula E."/>
            <person name="Courty P.E."/>
            <person name="Kohler A."/>
            <person name="Kuo A."/>
            <person name="LaButti K."/>
            <person name="Pangilinan J."/>
            <person name="Lipzen A."/>
            <person name="Riley R."/>
            <person name="Andreopoulos W."/>
            <person name="He G."/>
            <person name="Johnson J."/>
            <person name="Nolan M."/>
            <person name="Tritt A."/>
            <person name="Barry K.W."/>
            <person name="Grigoriev I.V."/>
            <person name="Nagy L.G."/>
            <person name="Hibbett D."/>
            <person name="Henrissat B."/>
            <person name="Matheny P.B."/>
            <person name="Labbe J."/>
            <person name="Martin F.M."/>
        </authorList>
    </citation>
    <scope>NUCLEOTIDE SEQUENCE</scope>
    <source>
        <strain evidence="1">EC-137</strain>
    </source>
</reference>
<organism evidence="1 2">
    <name type="scientific">Vararia minispora EC-137</name>
    <dbReference type="NCBI Taxonomy" id="1314806"/>
    <lineage>
        <taxon>Eukaryota</taxon>
        <taxon>Fungi</taxon>
        <taxon>Dikarya</taxon>
        <taxon>Basidiomycota</taxon>
        <taxon>Agaricomycotina</taxon>
        <taxon>Agaricomycetes</taxon>
        <taxon>Russulales</taxon>
        <taxon>Lachnocladiaceae</taxon>
        <taxon>Vararia</taxon>
    </lineage>
</organism>
<dbReference type="EMBL" id="MU273880">
    <property type="protein sequence ID" value="KAI0027559.1"/>
    <property type="molecule type" value="Genomic_DNA"/>
</dbReference>
<sequence length="234" mass="26296">MRSLFDSIMEGTELPSTNAANAGKKFCLHARFYGNVPRTLGFATSALLHALLLGRSKGHSGARRTSLPEKSSHEPGVRDGLIFPVTGSFHRGIVPGLKLWSVTAKKYWEHARELQEKQQRPQKVYLWRAGARLPNSTELVQLSSPTYALQPCKTIPLTVYNHLLVWWQLERSLQVPLDDFLKHRDDDLEAFLDSLEKPRLNASSREAMEPDGTNPRSDSEQNPLKGLAKMLNDA</sequence>
<protein>
    <submittedName>
        <fullName evidence="1">Uncharacterized protein</fullName>
    </submittedName>
</protein>
<name>A0ACB8Q6Z9_9AGAM</name>
<gene>
    <name evidence="1" type="ORF">K488DRAFT_90717</name>
</gene>
<accession>A0ACB8Q6Z9</accession>
<reference evidence="1" key="1">
    <citation type="submission" date="2021-02" db="EMBL/GenBank/DDBJ databases">
        <authorList>
            <consortium name="DOE Joint Genome Institute"/>
            <person name="Ahrendt S."/>
            <person name="Looney B.P."/>
            <person name="Miyauchi S."/>
            <person name="Morin E."/>
            <person name="Drula E."/>
            <person name="Courty P.E."/>
            <person name="Chicoki N."/>
            <person name="Fauchery L."/>
            <person name="Kohler A."/>
            <person name="Kuo A."/>
            <person name="Labutti K."/>
            <person name="Pangilinan J."/>
            <person name="Lipzen A."/>
            <person name="Riley R."/>
            <person name="Andreopoulos W."/>
            <person name="He G."/>
            <person name="Johnson J."/>
            <person name="Barry K.W."/>
            <person name="Grigoriev I.V."/>
            <person name="Nagy L."/>
            <person name="Hibbett D."/>
            <person name="Henrissat B."/>
            <person name="Matheny P.B."/>
            <person name="Labbe J."/>
            <person name="Martin F."/>
        </authorList>
    </citation>
    <scope>NUCLEOTIDE SEQUENCE</scope>
    <source>
        <strain evidence="1">EC-137</strain>
    </source>
</reference>